<evidence type="ECO:0000313" key="1">
    <source>
        <dbReference type="EMBL" id="KGM03449.1"/>
    </source>
</evidence>
<reference evidence="1 2" key="1">
    <citation type="submission" date="2013-10" db="EMBL/GenBank/DDBJ databases">
        <authorList>
            <person name="Wang G."/>
            <person name="Zhuang W."/>
        </authorList>
    </citation>
    <scope>NUCLEOTIDE SEQUENCE [LARGE SCALE GENOMIC DNA]</scope>
    <source>
        <strain evidence="1 2">DSM 20118</strain>
    </source>
</reference>
<evidence type="ECO:0008006" key="3">
    <source>
        <dbReference type="Google" id="ProtNLM"/>
    </source>
</evidence>
<dbReference type="STRING" id="1408250.Q760_03195"/>
<evidence type="ECO:0000313" key="2">
    <source>
        <dbReference type="Proteomes" id="UP000029833"/>
    </source>
</evidence>
<comment type="caution">
    <text evidence="1">The sequence shown here is derived from an EMBL/GenBank/DDBJ whole genome shotgun (WGS) entry which is preliminary data.</text>
</comment>
<organism evidence="1 2">
    <name type="scientific">Cellulomonas cellasea DSM 20118</name>
    <dbReference type="NCBI Taxonomy" id="1408250"/>
    <lineage>
        <taxon>Bacteria</taxon>
        <taxon>Bacillati</taxon>
        <taxon>Actinomycetota</taxon>
        <taxon>Actinomycetes</taxon>
        <taxon>Micrococcales</taxon>
        <taxon>Cellulomonadaceae</taxon>
        <taxon>Cellulomonas</taxon>
    </lineage>
</organism>
<accession>A0A0A0BC67</accession>
<protein>
    <recommendedName>
        <fullName evidence="3">STAS domain-containing protein</fullName>
    </recommendedName>
</protein>
<proteinExistence type="predicted"/>
<dbReference type="RefSeq" id="WP_034625462.1">
    <property type="nucleotide sequence ID" value="NZ_AXNT01000013.1"/>
</dbReference>
<dbReference type="Proteomes" id="UP000029833">
    <property type="component" value="Unassembled WGS sequence"/>
</dbReference>
<gene>
    <name evidence="1" type="ORF">Q760_03195</name>
</gene>
<dbReference type="EMBL" id="AXNT01000013">
    <property type="protein sequence ID" value="KGM03449.1"/>
    <property type="molecule type" value="Genomic_DNA"/>
</dbReference>
<sequence>MPDETAPTRREPAVCSRVRLMLAVAARTAARDASGLPANLASVDALARAQLDALRAGRSTVLCGASDELVELLRFAGLVDVLRVETVVAPIRRPAGRGNG</sequence>
<dbReference type="AlphaFoldDB" id="A0A0A0BC67"/>
<keyword evidence="2" id="KW-1185">Reference proteome</keyword>
<name>A0A0A0BC67_9CELL</name>